<evidence type="ECO:0000313" key="4">
    <source>
        <dbReference type="EMBL" id="KAH7149625.1"/>
    </source>
</evidence>
<reference evidence="4" key="1">
    <citation type="journal article" date="2021" name="Nat. Commun.">
        <title>Genetic determinants of endophytism in the Arabidopsis root mycobiome.</title>
        <authorList>
            <person name="Mesny F."/>
            <person name="Miyauchi S."/>
            <person name="Thiergart T."/>
            <person name="Pickel B."/>
            <person name="Atanasova L."/>
            <person name="Karlsson M."/>
            <person name="Huettel B."/>
            <person name="Barry K.W."/>
            <person name="Haridas S."/>
            <person name="Chen C."/>
            <person name="Bauer D."/>
            <person name="Andreopoulos W."/>
            <person name="Pangilinan J."/>
            <person name="LaButti K."/>
            <person name="Riley R."/>
            <person name="Lipzen A."/>
            <person name="Clum A."/>
            <person name="Drula E."/>
            <person name="Henrissat B."/>
            <person name="Kohler A."/>
            <person name="Grigoriev I.V."/>
            <person name="Martin F.M."/>
            <person name="Hacquard S."/>
        </authorList>
    </citation>
    <scope>NUCLEOTIDE SEQUENCE</scope>
    <source>
        <strain evidence="4">MPI-CAGE-AT-0021</strain>
    </source>
</reference>
<sequence length="461" mass="50478">MNHARVKALKGNGKTTSNKAIKSGRASLSASLSTTPRASPMASLLTSPAHSAAPSQVGSDFSDDDDFDMASVSDDSFGSSVEINEEGIGSFDARQLMSELQDRKRNNVESRERLTEFFVNLLRCRYTAQTHEWLDEAATELGELFIRSANRGATARERMLSLWAFMLTVCTSDDADVFEHGQNTLRQIIVEDDDEECKVYALYALCVAVLYGGGSEEAAQETLDYLVDIVQTDGESIEAHDNGLIVAASLKAWAFVASHVDDLSATADIAMDAFVDQLDSTDIKVQSHAAACIALIFEESRNHEEETGEPFQLPYDPQRLTGRMSELAKLSSKSVSKKHRKELREGLTNVVTSLERGVGPGYSAAGFAPDKRNRLAASDANDDGIVEFGYRLKLRSGNNVATIDTWSLSSRVDMLKVIFGGHLQKHIFINPVVSECLNDAEFHQFESLKPAKHPVSKGGKR</sequence>
<protein>
    <submittedName>
        <fullName evidence="4">Interferon-related developmental regulator-domain-containing protein</fullName>
    </submittedName>
</protein>
<dbReference type="OrthoDB" id="18978at2759"/>
<comment type="similarity">
    <text evidence="1">Belongs to the IFRD family.</text>
</comment>
<feature type="region of interest" description="Disordered" evidence="2">
    <location>
        <begin position="1"/>
        <end position="65"/>
    </location>
</feature>
<dbReference type="PANTHER" id="PTHR12354">
    <property type="entry name" value="INTERFERON-RELATED DEVELOPMENTAL REGULATOR"/>
    <property type="match status" value="1"/>
</dbReference>
<dbReference type="PANTHER" id="PTHR12354:SF1">
    <property type="entry name" value="INTERFERON-RELATED DEVELOPMENTAL REGULATOR 1"/>
    <property type="match status" value="1"/>
</dbReference>
<accession>A0A9P9F1S0</accession>
<feature type="domain" description="Interferon-related developmental regulator N-terminal" evidence="3">
    <location>
        <begin position="94"/>
        <end position="355"/>
    </location>
</feature>
<evidence type="ECO:0000259" key="3">
    <source>
        <dbReference type="Pfam" id="PF05004"/>
    </source>
</evidence>
<proteinExistence type="inferred from homology"/>
<dbReference type="InterPro" id="IPR007701">
    <property type="entry name" value="Interferon-rel_develop_reg_N"/>
</dbReference>
<organism evidence="4 5">
    <name type="scientific">Dactylonectria estremocensis</name>
    <dbReference type="NCBI Taxonomy" id="1079267"/>
    <lineage>
        <taxon>Eukaryota</taxon>
        <taxon>Fungi</taxon>
        <taxon>Dikarya</taxon>
        <taxon>Ascomycota</taxon>
        <taxon>Pezizomycotina</taxon>
        <taxon>Sordariomycetes</taxon>
        <taxon>Hypocreomycetidae</taxon>
        <taxon>Hypocreales</taxon>
        <taxon>Nectriaceae</taxon>
        <taxon>Dactylonectria</taxon>
    </lineage>
</organism>
<feature type="compositionally biased region" description="Polar residues" evidence="2">
    <location>
        <begin position="44"/>
        <end position="58"/>
    </location>
</feature>
<keyword evidence="5" id="KW-1185">Reference proteome</keyword>
<name>A0A9P9F1S0_9HYPO</name>
<evidence type="ECO:0000313" key="5">
    <source>
        <dbReference type="Proteomes" id="UP000717696"/>
    </source>
</evidence>
<evidence type="ECO:0000256" key="1">
    <source>
        <dbReference type="ARBA" id="ARBA00008828"/>
    </source>
</evidence>
<dbReference type="Proteomes" id="UP000717696">
    <property type="component" value="Unassembled WGS sequence"/>
</dbReference>
<dbReference type="Pfam" id="PF05004">
    <property type="entry name" value="IFRD"/>
    <property type="match status" value="1"/>
</dbReference>
<feature type="compositionally biased region" description="Polar residues" evidence="2">
    <location>
        <begin position="13"/>
        <end position="37"/>
    </location>
</feature>
<dbReference type="EMBL" id="JAGMUU010000007">
    <property type="protein sequence ID" value="KAH7149625.1"/>
    <property type="molecule type" value="Genomic_DNA"/>
</dbReference>
<dbReference type="InterPro" id="IPR016024">
    <property type="entry name" value="ARM-type_fold"/>
</dbReference>
<comment type="caution">
    <text evidence="4">The sequence shown here is derived from an EMBL/GenBank/DDBJ whole genome shotgun (WGS) entry which is preliminary data.</text>
</comment>
<evidence type="ECO:0000256" key="2">
    <source>
        <dbReference type="SAM" id="MobiDB-lite"/>
    </source>
</evidence>
<dbReference type="AlphaFoldDB" id="A0A9P9F1S0"/>
<dbReference type="InterPro" id="IPR039777">
    <property type="entry name" value="IFRD"/>
</dbReference>
<dbReference type="SUPFAM" id="SSF48371">
    <property type="entry name" value="ARM repeat"/>
    <property type="match status" value="1"/>
</dbReference>
<gene>
    <name evidence="4" type="ORF">B0J13DRAFT_310813</name>
</gene>